<dbReference type="EMBL" id="CAFBOZ010000200">
    <property type="protein sequence ID" value="CAB5013467.1"/>
    <property type="molecule type" value="Genomic_DNA"/>
</dbReference>
<dbReference type="AlphaFoldDB" id="A0A6J7Q745"/>
<accession>A0A6J7Q745</accession>
<protein>
    <submittedName>
        <fullName evidence="1">Unannotated protein</fullName>
    </submittedName>
</protein>
<proteinExistence type="predicted"/>
<evidence type="ECO:0000313" key="1">
    <source>
        <dbReference type="EMBL" id="CAB5013467.1"/>
    </source>
</evidence>
<sequence>MSSVNSAGSRGPDPYTEVDDFTTSLAIVVDF</sequence>
<gene>
    <name evidence="1" type="ORF">UFOPK3992_01337</name>
</gene>
<reference evidence="1" key="1">
    <citation type="submission" date="2020-05" db="EMBL/GenBank/DDBJ databases">
        <authorList>
            <person name="Chiriac C."/>
            <person name="Salcher M."/>
            <person name="Ghai R."/>
            <person name="Kavagutti S V."/>
        </authorList>
    </citation>
    <scope>NUCLEOTIDE SEQUENCE</scope>
</reference>
<name>A0A6J7Q745_9ZZZZ</name>
<organism evidence="1">
    <name type="scientific">freshwater metagenome</name>
    <dbReference type="NCBI Taxonomy" id="449393"/>
    <lineage>
        <taxon>unclassified sequences</taxon>
        <taxon>metagenomes</taxon>
        <taxon>ecological metagenomes</taxon>
    </lineage>
</organism>